<name>A0ABN9RQN5_9DINO</name>
<keyword evidence="2" id="KW-1185">Reference proteome</keyword>
<evidence type="ECO:0000313" key="1">
    <source>
        <dbReference type="EMBL" id="CAK0821368.1"/>
    </source>
</evidence>
<organism evidence="1 2">
    <name type="scientific">Prorocentrum cordatum</name>
    <dbReference type="NCBI Taxonomy" id="2364126"/>
    <lineage>
        <taxon>Eukaryota</taxon>
        <taxon>Sar</taxon>
        <taxon>Alveolata</taxon>
        <taxon>Dinophyceae</taxon>
        <taxon>Prorocentrales</taxon>
        <taxon>Prorocentraceae</taxon>
        <taxon>Prorocentrum</taxon>
    </lineage>
</organism>
<evidence type="ECO:0000313" key="2">
    <source>
        <dbReference type="Proteomes" id="UP001189429"/>
    </source>
</evidence>
<accession>A0ABN9RQN5</accession>
<comment type="caution">
    <text evidence="1">The sequence shown here is derived from an EMBL/GenBank/DDBJ whole genome shotgun (WGS) entry which is preliminary data.</text>
</comment>
<gene>
    <name evidence="1" type="ORF">PCOR1329_LOCUS22711</name>
</gene>
<sequence>MRSNGKVYSAEQPFQQARACVRAVQAAFAQAGCSLFHALSLQRPTLMWILYAIDVKPPTGFAARAVYRSIWNLIDQKLSMRMAPPLLSPTRLAPTDLCCPVVPFESHHAGSRRGSCVLFVPYRVPSPAPPPR</sequence>
<protein>
    <submittedName>
        <fullName evidence="1">Uncharacterized protein</fullName>
    </submittedName>
</protein>
<dbReference type="EMBL" id="CAUYUJ010007621">
    <property type="protein sequence ID" value="CAK0821368.1"/>
    <property type="molecule type" value="Genomic_DNA"/>
</dbReference>
<reference evidence="1" key="1">
    <citation type="submission" date="2023-10" db="EMBL/GenBank/DDBJ databases">
        <authorList>
            <person name="Chen Y."/>
            <person name="Shah S."/>
            <person name="Dougan E. K."/>
            <person name="Thang M."/>
            <person name="Chan C."/>
        </authorList>
    </citation>
    <scope>NUCLEOTIDE SEQUENCE [LARGE SCALE GENOMIC DNA]</scope>
</reference>
<proteinExistence type="predicted"/>
<dbReference type="Proteomes" id="UP001189429">
    <property type="component" value="Unassembled WGS sequence"/>
</dbReference>